<comment type="caution">
    <text evidence="11">The sequence shown here is derived from an EMBL/GenBank/DDBJ whole genome shotgun (WGS) entry which is preliminary data.</text>
</comment>
<feature type="domain" description="Pyruvate carboxyltransferase" evidence="10">
    <location>
        <begin position="5"/>
        <end position="267"/>
    </location>
</feature>
<evidence type="ECO:0000313" key="12">
    <source>
        <dbReference type="Proteomes" id="UP001597497"/>
    </source>
</evidence>
<dbReference type="EC" id="2.3.3.21" evidence="8"/>
<evidence type="ECO:0000256" key="6">
    <source>
        <dbReference type="ARBA" id="ARBA00023304"/>
    </source>
</evidence>
<evidence type="ECO:0000256" key="9">
    <source>
        <dbReference type="RuleBase" id="RU003523"/>
    </source>
</evidence>
<organism evidence="11 12">
    <name type="scientific">Marinicrinis sediminis</name>
    <dbReference type="NCBI Taxonomy" id="1652465"/>
    <lineage>
        <taxon>Bacteria</taxon>
        <taxon>Bacillati</taxon>
        <taxon>Bacillota</taxon>
        <taxon>Bacilli</taxon>
        <taxon>Bacillales</taxon>
        <taxon>Paenibacillaceae</taxon>
    </lineage>
</organism>
<dbReference type="InterPro" id="IPR054691">
    <property type="entry name" value="LeuA/HCS_post-cat"/>
</dbReference>
<dbReference type="Gene3D" id="1.10.238.260">
    <property type="match status" value="1"/>
</dbReference>
<name>A0ABW5RBU3_9BACL</name>
<dbReference type="SMART" id="SM00917">
    <property type="entry name" value="LeuA_dimer"/>
    <property type="match status" value="1"/>
</dbReference>
<dbReference type="PROSITE" id="PS00815">
    <property type="entry name" value="AIPM_HOMOCIT_SYNTH_1"/>
    <property type="match status" value="1"/>
</dbReference>
<sequence length="539" mass="59414">MSSAVKIFDTTLRDGTQGEGISLSVEDKLKIAQKLDELGVHYIEGGWPGSNNKDIEFFERAKQLSLKQAKITAFGSTRRKDTDPADDVNLNKILESGVSVATIFGKSWDFHVHKALQTSLEENLAMIYDSVFYLKSKGLEVIYDAEHFFDGYKQNQAYAMQTIQKAAEAGADWVVLCDTNGGSMPSEITRIVTDVAAQVNCPIGIHAHNDCELAVANSIAAVHAGARQVQGTMNGFGERCGNANLCSILPNLQLKLSYTCISPEQMTQLTNTARYVSEIANVHMPLNQPYVGSAAFAHKGGIHVSAILRHAKTYEHLTPELVGNKQRVLVSELAGQSNLVFKAQELNLDLDMQNAQTKQVIQEIKDLEHQGYQFEGADASLELLLRKASGQVEDVFEVKSFKVSIERHRDQAVRSEAIVKLAVKNEEVYTVASGNGPVNALDNALRKALIDFYPDIQRMHLSDYKVRVIDEKDATAAKVRVLVESSDFENTWSTVGVSENVIEASWQALVDSLRYALTGKTAVTPNKEREAERSGLLNH</sequence>
<dbReference type="RefSeq" id="WP_379929323.1">
    <property type="nucleotide sequence ID" value="NZ_JBHUMM010000016.1"/>
</dbReference>
<dbReference type="InterPro" id="IPR013709">
    <property type="entry name" value="2-isopropylmalate_synth_dimer"/>
</dbReference>
<proteinExistence type="inferred from homology"/>
<comment type="similarity">
    <text evidence="2 9">Belongs to the alpha-IPM synthase/homocitrate synthase family.</text>
</comment>
<dbReference type="PANTHER" id="PTHR43538:SF1">
    <property type="entry name" value="(R)-CITRAMALATE SYNTHASE"/>
    <property type="match status" value="1"/>
</dbReference>
<dbReference type="InterPro" id="IPR005675">
    <property type="entry name" value="Citramal_synthase"/>
</dbReference>
<comment type="catalytic activity">
    <reaction evidence="7">
        <text>pyruvate + acetyl-CoA + H2O = (3R)-citramalate + CoA + H(+)</text>
        <dbReference type="Rhea" id="RHEA:19045"/>
        <dbReference type="ChEBI" id="CHEBI:15361"/>
        <dbReference type="ChEBI" id="CHEBI:15377"/>
        <dbReference type="ChEBI" id="CHEBI:15378"/>
        <dbReference type="ChEBI" id="CHEBI:30934"/>
        <dbReference type="ChEBI" id="CHEBI:57287"/>
        <dbReference type="ChEBI" id="CHEBI:57288"/>
        <dbReference type="EC" id="2.3.3.21"/>
    </reaction>
</comment>
<dbReference type="Proteomes" id="UP001597497">
    <property type="component" value="Unassembled WGS sequence"/>
</dbReference>
<gene>
    <name evidence="11" type="primary">cimA</name>
    <name evidence="11" type="ORF">ACFSUC_09535</name>
</gene>
<evidence type="ECO:0000259" key="10">
    <source>
        <dbReference type="PROSITE" id="PS50991"/>
    </source>
</evidence>
<accession>A0ABW5RBU3</accession>
<dbReference type="Gene3D" id="3.30.160.270">
    <property type="match status" value="1"/>
</dbReference>
<evidence type="ECO:0000256" key="3">
    <source>
        <dbReference type="ARBA" id="ARBA00022605"/>
    </source>
</evidence>
<keyword evidence="12" id="KW-1185">Reference proteome</keyword>
<comment type="pathway">
    <text evidence="1">Amino-acid biosynthesis; L-isoleucine biosynthesis; 2-oxobutanoate from pyruvate: step 1/3.</text>
</comment>
<dbReference type="Pfam" id="PF08502">
    <property type="entry name" value="LeuA_dimer"/>
    <property type="match status" value="1"/>
</dbReference>
<dbReference type="InterPro" id="IPR000891">
    <property type="entry name" value="PYR_CT"/>
</dbReference>
<dbReference type="NCBIfam" id="TIGR00977">
    <property type="entry name" value="citramal_synth"/>
    <property type="match status" value="1"/>
</dbReference>
<dbReference type="CDD" id="cd07941">
    <property type="entry name" value="DRE_TIM_LeuA3"/>
    <property type="match status" value="1"/>
</dbReference>
<keyword evidence="6" id="KW-0100">Branched-chain amino acid biosynthesis</keyword>
<dbReference type="EMBL" id="JBHUMM010000016">
    <property type="protein sequence ID" value="MFD2671849.1"/>
    <property type="molecule type" value="Genomic_DNA"/>
</dbReference>
<dbReference type="SUPFAM" id="SSF110921">
    <property type="entry name" value="2-isopropylmalate synthase LeuA, allosteric (dimerisation) domain"/>
    <property type="match status" value="1"/>
</dbReference>
<keyword evidence="3" id="KW-0028">Amino-acid biosynthesis</keyword>
<dbReference type="Gene3D" id="3.20.20.70">
    <property type="entry name" value="Aldolase class I"/>
    <property type="match status" value="1"/>
</dbReference>
<evidence type="ECO:0000256" key="1">
    <source>
        <dbReference type="ARBA" id="ARBA00004743"/>
    </source>
</evidence>
<evidence type="ECO:0000256" key="2">
    <source>
        <dbReference type="ARBA" id="ARBA00006154"/>
    </source>
</evidence>
<dbReference type="InterPro" id="IPR002034">
    <property type="entry name" value="AIPM/Hcit_synth_CS"/>
</dbReference>
<keyword evidence="5 9" id="KW-0808">Transferase</keyword>
<dbReference type="PROSITE" id="PS50991">
    <property type="entry name" value="PYR_CT"/>
    <property type="match status" value="1"/>
</dbReference>
<evidence type="ECO:0000256" key="8">
    <source>
        <dbReference type="NCBIfam" id="TIGR00977"/>
    </source>
</evidence>
<reference evidence="12" key="1">
    <citation type="journal article" date="2019" name="Int. J. Syst. Evol. Microbiol.">
        <title>The Global Catalogue of Microorganisms (GCM) 10K type strain sequencing project: providing services to taxonomists for standard genome sequencing and annotation.</title>
        <authorList>
            <consortium name="The Broad Institute Genomics Platform"/>
            <consortium name="The Broad Institute Genome Sequencing Center for Infectious Disease"/>
            <person name="Wu L."/>
            <person name="Ma J."/>
        </authorList>
    </citation>
    <scope>NUCLEOTIDE SEQUENCE [LARGE SCALE GENOMIC DNA]</scope>
    <source>
        <strain evidence="12">KCTC 33676</strain>
    </source>
</reference>
<dbReference type="Pfam" id="PF22617">
    <property type="entry name" value="HCS_D2"/>
    <property type="match status" value="1"/>
</dbReference>
<dbReference type="PANTHER" id="PTHR43538">
    <property type="entry name" value="ALPHA-IPM SYNTHASE/HOMOCITRATE SYNTHASE"/>
    <property type="match status" value="1"/>
</dbReference>
<dbReference type="InterPro" id="IPR036230">
    <property type="entry name" value="LeuA_allosteric_dom_sf"/>
</dbReference>
<dbReference type="InterPro" id="IPR013785">
    <property type="entry name" value="Aldolase_TIM"/>
</dbReference>
<dbReference type="SUPFAM" id="SSF51569">
    <property type="entry name" value="Aldolase"/>
    <property type="match status" value="1"/>
</dbReference>
<evidence type="ECO:0000256" key="4">
    <source>
        <dbReference type="ARBA" id="ARBA00022624"/>
    </source>
</evidence>
<dbReference type="Pfam" id="PF00682">
    <property type="entry name" value="HMGL-like"/>
    <property type="match status" value="1"/>
</dbReference>
<evidence type="ECO:0000256" key="5">
    <source>
        <dbReference type="ARBA" id="ARBA00022679"/>
    </source>
</evidence>
<evidence type="ECO:0000313" key="11">
    <source>
        <dbReference type="EMBL" id="MFD2671849.1"/>
    </source>
</evidence>
<evidence type="ECO:0000256" key="7">
    <source>
        <dbReference type="ARBA" id="ARBA00048263"/>
    </source>
</evidence>
<protein>
    <recommendedName>
        <fullName evidence="8">Citramalate synthase</fullName>
        <ecNumber evidence="8">2.3.3.21</ecNumber>
    </recommendedName>
</protein>
<keyword evidence="4" id="KW-0412">Isoleucine biosynthesis</keyword>